<dbReference type="InterPro" id="IPR026337">
    <property type="entry name" value="AKG_HExxH"/>
</dbReference>
<keyword evidence="2" id="KW-1185">Reference proteome</keyword>
<protein>
    <recommendedName>
        <fullName evidence="3">HEXXH motif-containing protein</fullName>
    </recommendedName>
</protein>
<evidence type="ECO:0000313" key="1">
    <source>
        <dbReference type="EMBL" id="MZR12790.1"/>
    </source>
</evidence>
<comment type="caution">
    <text evidence="1">The sequence shown here is derived from an EMBL/GenBank/DDBJ whole genome shotgun (WGS) entry which is preliminary data.</text>
</comment>
<sequence length="314" mass="33529">MVDDVDARLVAALSYLVSDVLGHPEETRTLSTAPAAHALQALMREAAVENDIDAIRALHAEHGRVLARPAPSERCALVTWGDGTFDASEAYLLQSAFRDDIGLTGALAAPDPDTQARLRAAFGRIRPALATQLPAWWGEIEALVSTIILASSGTDSARFGGATAFAAWGAVLINPEGQAEPLPLALALVHECSHQKLFYAHLDDEVVLNDPEERFSSPLRRDARPMDGIYHATFVLARMVQFLHDLSRSPDAHAAFGPGVEDEIDRHLRSSIAAFEGGQGEIAAHARLTPKGQEIIDEAAAAVAACKAGLEQQA</sequence>
<dbReference type="NCBIfam" id="TIGR04267">
    <property type="entry name" value="mod_HExxH"/>
    <property type="match status" value="1"/>
</dbReference>
<organism evidence="1 2">
    <name type="scientific">Maritimibacter harenae</name>
    <dbReference type="NCBI Taxonomy" id="2606218"/>
    <lineage>
        <taxon>Bacteria</taxon>
        <taxon>Pseudomonadati</taxon>
        <taxon>Pseudomonadota</taxon>
        <taxon>Alphaproteobacteria</taxon>
        <taxon>Rhodobacterales</taxon>
        <taxon>Roseobacteraceae</taxon>
        <taxon>Maritimibacter</taxon>
    </lineage>
</organism>
<dbReference type="AlphaFoldDB" id="A0A845LXT7"/>
<reference evidence="1 2" key="1">
    <citation type="submission" date="2019-12" db="EMBL/GenBank/DDBJ databases">
        <title>Maritimibacter sp. nov. sp. isolated from sea sand.</title>
        <authorList>
            <person name="Kim J."/>
            <person name="Jeong S.E."/>
            <person name="Jung H.S."/>
            <person name="Jeon C.O."/>
        </authorList>
    </citation>
    <scope>NUCLEOTIDE SEQUENCE [LARGE SCALE GENOMIC DNA]</scope>
    <source>
        <strain evidence="1 2">DP07</strain>
    </source>
</reference>
<dbReference type="Proteomes" id="UP000467322">
    <property type="component" value="Unassembled WGS sequence"/>
</dbReference>
<evidence type="ECO:0008006" key="3">
    <source>
        <dbReference type="Google" id="ProtNLM"/>
    </source>
</evidence>
<dbReference type="RefSeq" id="WP_161350916.1">
    <property type="nucleotide sequence ID" value="NZ_WTUX01000011.1"/>
</dbReference>
<name>A0A845LXT7_9RHOB</name>
<proteinExistence type="predicted"/>
<evidence type="ECO:0000313" key="2">
    <source>
        <dbReference type="Proteomes" id="UP000467322"/>
    </source>
</evidence>
<gene>
    <name evidence="1" type="ORF">GQE99_07125</name>
</gene>
<dbReference type="EMBL" id="WTUX01000011">
    <property type="protein sequence ID" value="MZR12790.1"/>
    <property type="molecule type" value="Genomic_DNA"/>
</dbReference>
<accession>A0A845LXT7</accession>